<name>A0A183H419_9BILA</name>
<feature type="compositionally biased region" description="Basic and acidic residues" evidence="1">
    <location>
        <begin position="78"/>
        <end position="95"/>
    </location>
</feature>
<sequence length="95" mass="11061">MYRSHNKRTQISDQIVGEKPLSSNWKRQEIFMRESMQMKNKVLLNFSNAAENIEFTIPHFAATEKTEETDNGIYDLSSSDRTDPIEEEPHEKIAS</sequence>
<keyword evidence="3" id="KW-1185">Reference proteome</keyword>
<evidence type="ECO:0000256" key="1">
    <source>
        <dbReference type="SAM" id="MobiDB-lite"/>
    </source>
</evidence>
<feature type="region of interest" description="Disordered" evidence="1">
    <location>
        <begin position="64"/>
        <end position="95"/>
    </location>
</feature>
<proteinExistence type="predicted"/>
<dbReference type="WBParaSite" id="OFLC_0000222801-mRNA-1">
    <property type="protein sequence ID" value="OFLC_0000222801-mRNA-1"/>
    <property type="gene ID" value="OFLC_0000222801"/>
</dbReference>
<accession>A0A183H419</accession>
<organism evidence="4">
    <name type="scientific">Onchocerca flexuosa</name>
    <dbReference type="NCBI Taxonomy" id="387005"/>
    <lineage>
        <taxon>Eukaryota</taxon>
        <taxon>Metazoa</taxon>
        <taxon>Ecdysozoa</taxon>
        <taxon>Nematoda</taxon>
        <taxon>Chromadorea</taxon>
        <taxon>Rhabditida</taxon>
        <taxon>Spirurina</taxon>
        <taxon>Spiruromorpha</taxon>
        <taxon>Filarioidea</taxon>
        <taxon>Onchocercidae</taxon>
        <taxon>Onchocerca</taxon>
    </lineage>
</organism>
<reference evidence="4" key="1">
    <citation type="submission" date="2016-06" db="UniProtKB">
        <authorList>
            <consortium name="WormBaseParasite"/>
        </authorList>
    </citation>
    <scope>IDENTIFICATION</scope>
</reference>
<protein>
    <submittedName>
        <fullName evidence="2 4">Uncharacterized protein</fullName>
    </submittedName>
</protein>
<reference evidence="2 3" key="2">
    <citation type="submission" date="2018-11" db="EMBL/GenBank/DDBJ databases">
        <authorList>
            <consortium name="Pathogen Informatics"/>
        </authorList>
    </citation>
    <scope>NUCLEOTIDE SEQUENCE [LARGE SCALE GENOMIC DNA]</scope>
</reference>
<dbReference type="AlphaFoldDB" id="A0A183H419"/>
<evidence type="ECO:0000313" key="3">
    <source>
        <dbReference type="Proteomes" id="UP000267606"/>
    </source>
</evidence>
<gene>
    <name evidence="2" type="ORF">OFLC_LOCUS2229</name>
</gene>
<dbReference type="Proteomes" id="UP000267606">
    <property type="component" value="Unassembled WGS sequence"/>
</dbReference>
<evidence type="ECO:0000313" key="4">
    <source>
        <dbReference type="WBParaSite" id="OFLC_0000222801-mRNA-1"/>
    </source>
</evidence>
<dbReference type="EMBL" id="UZAJ01001238">
    <property type="protein sequence ID" value="VDO32304.1"/>
    <property type="molecule type" value="Genomic_DNA"/>
</dbReference>
<evidence type="ECO:0000313" key="2">
    <source>
        <dbReference type="EMBL" id="VDO32304.1"/>
    </source>
</evidence>